<comment type="caution">
    <text evidence="11">The sequence shown here is derived from an EMBL/GenBank/DDBJ whole genome shotgun (WGS) entry which is preliminary data.</text>
</comment>
<keyword evidence="4 6" id="KW-0067">ATP-binding</keyword>
<feature type="region of interest" description="Disordered" evidence="7">
    <location>
        <begin position="762"/>
        <end position="789"/>
    </location>
</feature>
<dbReference type="EMBL" id="JAGKHQ010000010">
    <property type="protein sequence ID" value="KAG7506668.1"/>
    <property type="molecule type" value="Genomic_DNA"/>
</dbReference>
<dbReference type="GO" id="GO:0055013">
    <property type="term" value="P:cardiac muscle cell development"/>
    <property type="evidence" value="ECO:0007669"/>
    <property type="project" value="UniProtKB-ARBA"/>
</dbReference>
<dbReference type="InterPro" id="IPR013098">
    <property type="entry name" value="Ig_I-set"/>
</dbReference>
<protein>
    <submittedName>
        <fullName evidence="11">Myosin light chain kinase, smooth muscle-like isoform X1</fullName>
    </submittedName>
</protein>
<feature type="domain" description="Protein kinase" evidence="8">
    <location>
        <begin position="466"/>
        <end position="721"/>
    </location>
</feature>
<dbReference type="InterPro" id="IPR008271">
    <property type="entry name" value="Ser/Thr_kinase_AS"/>
</dbReference>
<feature type="domain" description="Ig-like" evidence="9">
    <location>
        <begin position="243"/>
        <end position="335"/>
    </location>
</feature>
<comment type="similarity">
    <text evidence="1">Belongs to the protein kinase superfamily. CAMK Ser/Thr protein kinase family.</text>
</comment>
<dbReference type="CDD" id="cd00063">
    <property type="entry name" value="FN3"/>
    <property type="match status" value="1"/>
</dbReference>
<feature type="compositionally biased region" description="Polar residues" evidence="7">
    <location>
        <begin position="227"/>
        <end position="237"/>
    </location>
</feature>
<keyword evidence="12" id="KW-1185">Reference proteome</keyword>
<evidence type="ECO:0000259" key="10">
    <source>
        <dbReference type="PROSITE" id="PS50853"/>
    </source>
</evidence>
<dbReference type="PANTHER" id="PTHR47633">
    <property type="entry name" value="IMMUNOGLOBULIN"/>
    <property type="match status" value="1"/>
</dbReference>
<gene>
    <name evidence="11" type="ORF">JOB18_012004</name>
</gene>
<dbReference type="GO" id="GO:0004672">
    <property type="term" value="F:protein kinase activity"/>
    <property type="evidence" value="ECO:0007669"/>
    <property type="project" value="InterPro"/>
</dbReference>
<dbReference type="SMART" id="SM00408">
    <property type="entry name" value="IGc2"/>
    <property type="match status" value="3"/>
</dbReference>
<keyword evidence="3 6" id="KW-0547">Nucleotide-binding</keyword>
<dbReference type="SMART" id="SM00409">
    <property type="entry name" value="IG"/>
    <property type="match status" value="3"/>
</dbReference>
<feature type="region of interest" description="Disordered" evidence="7">
    <location>
        <begin position="51"/>
        <end position="74"/>
    </location>
</feature>
<dbReference type="PROSITE" id="PS00107">
    <property type="entry name" value="PROTEIN_KINASE_ATP"/>
    <property type="match status" value="1"/>
</dbReference>
<evidence type="ECO:0000256" key="6">
    <source>
        <dbReference type="PROSITE-ProRule" id="PRU10141"/>
    </source>
</evidence>
<proteinExistence type="inferred from homology"/>
<dbReference type="SMART" id="SM00060">
    <property type="entry name" value="FN3"/>
    <property type="match status" value="1"/>
</dbReference>
<evidence type="ECO:0000313" key="12">
    <source>
        <dbReference type="Proteomes" id="UP000693946"/>
    </source>
</evidence>
<dbReference type="Pfam" id="PF07679">
    <property type="entry name" value="I-set"/>
    <property type="match status" value="3"/>
</dbReference>
<evidence type="ECO:0000256" key="7">
    <source>
        <dbReference type="SAM" id="MobiDB-lite"/>
    </source>
</evidence>
<dbReference type="GO" id="GO:0005524">
    <property type="term" value="F:ATP binding"/>
    <property type="evidence" value="ECO:0007669"/>
    <property type="project" value="UniProtKB-UniRule"/>
</dbReference>
<dbReference type="PROSITE" id="PS00108">
    <property type="entry name" value="PROTEIN_KINASE_ST"/>
    <property type="match status" value="1"/>
</dbReference>
<dbReference type="InterPro" id="IPR000719">
    <property type="entry name" value="Prot_kinase_dom"/>
</dbReference>
<keyword evidence="2" id="KW-0677">Repeat</keyword>
<dbReference type="GO" id="GO:0003007">
    <property type="term" value="P:heart morphogenesis"/>
    <property type="evidence" value="ECO:0007669"/>
    <property type="project" value="UniProtKB-ARBA"/>
</dbReference>
<evidence type="ECO:0000256" key="4">
    <source>
        <dbReference type="ARBA" id="ARBA00022840"/>
    </source>
</evidence>
<dbReference type="InterPro" id="IPR017441">
    <property type="entry name" value="Protein_kinase_ATP_BS"/>
</dbReference>
<dbReference type="InterPro" id="IPR003961">
    <property type="entry name" value="FN3_dom"/>
</dbReference>
<evidence type="ECO:0000256" key="3">
    <source>
        <dbReference type="ARBA" id="ARBA00022741"/>
    </source>
</evidence>
<dbReference type="PANTHER" id="PTHR47633:SF9">
    <property type="entry name" value="NON-SPECIFIC SERINE_THREONINE PROTEIN KINASE"/>
    <property type="match status" value="1"/>
</dbReference>
<evidence type="ECO:0000313" key="11">
    <source>
        <dbReference type="EMBL" id="KAG7506668.1"/>
    </source>
</evidence>
<feature type="binding site" evidence="6">
    <location>
        <position position="495"/>
    </location>
    <ligand>
        <name>ATP</name>
        <dbReference type="ChEBI" id="CHEBI:30616"/>
    </ligand>
</feature>
<feature type="domain" description="Ig-like" evidence="9">
    <location>
        <begin position="800"/>
        <end position="891"/>
    </location>
</feature>
<dbReference type="FunFam" id="2.60.40.10:FF:000107">
    <property type="entry name" value="Myosin, light chain kinase a"/>
    <property type="match status" value="1"/>
</dbReference>
<dbReference type="SMART" id="SM00220">
    <property type="entry name" value="S_TKc"/>
    <property type="match status" value="1"/>
</dbReference>
<dbReference type="FunFam" id="1.10.510.10:FF:000594">
    <property type="entry name" value="Myosin light chain kinase isoform-III"/>
    <property type="match status" value="1"/>
</dbReference>
<organism evidence="11 12">
    <name type="scientific">Solea senegalensis</name>
    <name type="common">Senegalese sole</name>
    <dbReference type="NCBI Taxonomy" id="28829"/>
    <lineage>
        <taxon>Eukaryota</taxon>
        <taxon>Metazoa</taxon>
        <taxon>Chordata</taxon>
        <taxon>Craniata</taxon>
        <taxon>Vertebrata</taxon>
        <taxon>Euteleostomi</taxon>
        <taxon>Actinopterygii</taxon>
        <taxon>Neopterygii</taxon>
        <taxon>Teleostei</taxon>
        <taxon>Neoteleostei</taxon>
        <taxon>Acanthomorphata</taxon>
        <taxon>Carangaria</taxon>
        <taxon>Pleuronectiformes</taxon>
        <taxon>Pleuronectoidei</taxon>
        <taxon>Soleidae</taxon>
        <taxon>Solea</taxon>
    </lineage>
</organism>
<feature type="compositionally biased region" description="Basic and acidic residues" evidence="7">
    <location>
        <begin position="188"/>
        <end position="212"/>
    </location>
</feature>
<evidence type="ECO:0000259" key="8">
    <source>
        <dbReference type="PROSITE" id="PS50011"/>
    </source>
</evidence>
<dbReference type="InterPro" id="IPR003599">
    <property type="entry name" value="Ig_sub"/>
</dbReference>
<dbReference type="FunFam" id="2.60.40.10:FF:000145">
    <property type="entry name" value="Myosin light chain kinase, smooth muscle"/>
    <property type="match status" value="1"/>
</dbReference>
<dbReference type="Pfam" id="PF00041">
    <property type="entry name" value="fn3"/>
    <property type="match status" value="1"/>
</dbReference>
<feature type="region of interest" description="Disordered" evidence="7">
    <location>
        <begin position="178"/>
        <end position="246"/>
    </location>
</feature>
<dbReference type="InterPro" id="IPR003598">
    <property type="entry name" value="Ig_sub2"/>
</dbReference>
<dbReference type="PROSITE" id="PS50835">
    <property type="entry name" value="IG_LIKE"/>
    <property type="match status" value="3"/>
</dbReference>
<keyword evidence="11" id="KW-0418">Kinase</keyword>
<name>A0AAV6RPT1_SOLSE</name>
<feature type="domain" description="Fibronectin type-III" evidence="10">
    <location>
        <begin position="343"/>
        <end position="443"/>
    </location>
</feature>
<evidence type="ECO:0000256" key="1">
    <source>
        <dbReference type="ARBA" id="ARBA00006692"/>
    </source>
</evidence>
<dbReference type="Pfam" id="PF00069">
    <property type="entry name" value="Pkinase"/>
    <property type="match status" value="1"/>
</dbReference>
<accession>A0AAV6RPT1</accession>
<keyword evidence="11" id="KW-0808">Transferase</keyword>
<dbReference type="PROSITE" id="PS50011">
    <property type="entry name" value="PROTEIN_KINASE_DOM"/>
    <property type="match status" value="1"/>
</dbReference>
<dbReference type="AlphaFoldDB" id="A0AAV6RPT1"/>
<dbReference type="InterPro" id="IPR007110">
    <property type="entry name" value="Ig-like_dom"/>
</dbReference>
<feature type="domain" description="Ig-like" evidence="9">
    <location>
        <begin position="98"/>
        <end position="183"/>
    </location>
</feature>
<dbReference type="FunFam" id="2.60.40.10:FF:001127">
    <property type="entry name" value="Myosin, light chain kinase a"/>
    <property type="match status" value="1"/>
</dbReference>
<evidence type="ECO:0000259" key="9">
    <source>
        <dbReference type="PROSITE" id="PS50835"/>
    </source>
</evidence>
<evidence type="ECO:0000256" key="5">
    <source>
        <dbReference type="ARBA" id="ARBA00023319"/>
    </source>
</evidence>
<reference evidence="11 12" key="1">
    <citation type="journal article" date="2021" name="Sci. Rep.">
        <title>Chromosome anchoring in Senegalese sole (Solea senegalensis) reveals sex-associated markers and genome rearrangements in flatfish.</title>
        <authorList>
            <person name="Guerrero-Cozar I."/>
            <person name="Gomez-Garrido J."/>
            <person name="Berbel C."/>
            <person name="Martinez-Blanch J.F."/>
            <person name="Alioto T."/>
            <person name="Claros M.G."/>
            <person name="Gagnaire P.A."/>
            <person name="Manchado M."/>
        </authorList>
    </citation>
    <scope>NUCLEOTIDE SEQUENCE [LARGE SCALE GENOMIC DNA]</scope>
    <source>
        <strain evidence="11">Sse05_10M</strain>
    </source>
</reference>
<keyword evidence="5" id="KW-0393">Immunoglobulin domain</keyword>
<evidence type="ECO:0000256" key="2">
    <source>
        <dbReference type="ARBA" id="ARBA00022737"/>
    </source>
</evidence>
<dbReference type="PROSITE" id="PS50853">
    <property type="entry name" value="FN3"/>
    <property type="match status" value="1"/>
</dbReference>
<sequence>MKGEKNFIQVESEILLQSMSETSLQNSFRMDKDGQKPKTYVSTFRLALKPQAKPQSVGKKDKENGLDTTNLPARGNNKLGVSFATDTRHTQIQALASPHFKEPLQDCTVCEGSDATFQGVITGSQPLSVSWQHNGKRVLTSNTSFRNGVAALALSRCSHGSTGTYTCTAENSAGKQTSSAELHVTGKAKKEIPRASNHEQRREVTLPEHDNTDSMNEGPPTPPVSTDIRNVSRQTQDSSRKGPPVEFIQPPEQVEVRLGEQARLHCEFRSSCVPVACCWIYNRDKVVVGRPGMSVRSSKTRSSVEISQACADDTGSYTVVVRNREGSAQHTVSLSVIDRPDPPASHPVVSKLSSQSLVLSWTGPSYDGGTAVLGYIVEVRREGPDEPGSWTEVSSRCKNTSYRVCSGLEPKGKYRFRVRAYNSAGVSEPSQDSDCVQMATAKEKKDELDSYITVTVDTKHKVKDHYNVHEKLGVGKFGQVFRLTHKETGDNYAGKFYQARTHKAKTAARKEIELMNFLHHPKLVQCLAAYDTHSELVMVMEYIAGGELFERIVDENFEHTELTSARYMQQILEGMQYVHKQNIVHLDLKPENIVCVDSTGTRIKIIDFGLASKLDDNEPLMVMHGTPEFVAPEVIGFEPVSLETDMWSIGVICFILLSGESPFQGNSDAETLALVTAASYEFDQESFEDISDQAKEFISSLLKKDPSCRLSCTEALAHPWMVSFTPLNRRPTKSLKKEKMRRFLAKRKWKKTGKAVLALQRMANLSNRPDSPGSSSEEPGWSREAEEAIQSLDKQLQTEPCFQQALRDATLPRGATAQLRCCVTGYPQPKVKWLQNEKPVPESNRVNMEQHEDGLCSLVLKDLEPADSGVYVCRASNKLGEAMCSAKLRVQL</sequence>
<dbReference type="Proteomes" id="UP000693946">
    <property type="component" value="Linkage Group LG18"/>
</dbReference>